<dbReference type="InterPro" id="IPR036388">
    <property type="entry name" value="WH-like_DNA-bd_sf"/>
</dbReference>
<organism evidence="3 4">
    <name type="scientific">Calidithermus terrae</name>
    <dbReference type="NCBI Taxonomy" id="1408545"/>
    <lineage>
        <taxon>Bacteria</taxon>
        <taxon>Thermotogati</taxon>
        <taxon>Deinococcota</taxon>
        <taxon>Deinococci</taxon>
        <taxon>Thermales</taxon>
        <taxon>Thermaceae</taxon>
        <taxon>Calidithermus</taxon>
    </lineage>
</organism>
<dbReference type="Gene3D" id="1.10.10.10">
    <property type="entry name" value="Winged helix-like DNA-binding domain superfamily/Winged helix DNA-binding domain"/>
    <property type="match status" value="1"/>
</dbReference>
<dbReference type="InterPro" id="IPR005158">
    <property type="entry name" value="BTAD"/>
</dbReference>
<name>A0A399F2N4_9DEIN</name>
<dbReference type="Pfam" id="PF03704">
    <property type="entry name" value="BTAD"/>
    <property type="match status" value="1"/>
</dbReference>
<reference evidence="3 4" key="1">
    <citation type="submission" date="2018-08" db="EMBL/GenBank/DDBJ databases">
        <title>Meiothermus terrae DSM 26712 genome sequencing project.</title>
        <authorList>
            <person name="Da Costa M.S."/>
            <person name="Albuquerque L."/>
            <person name="Raposo P."/>
            <person name="Froufe H.J.C."/>
            <person name="Barroso C.S."/>
            <person name="Egas C."/>
        </authorList>
    </citation>
    <scope>NUCLEOTIDE SEQUENCE [LARGE SCALE GENOMIC DNA]</scope>
    <source>
        <strain evidence="3 4">DSM 26712</strain>
    </source>
</reference>
<evidence type="ECO:0000259" key="1">
    <source>
        <dbReference type="SMART" id="SM00382"/>
    </source>
</evidence>
<feature type="domain" description="AAA+ ATPase" evidence="1">
    <location>
        <begin position="291"/>
        <end position="465"/>
    </location>
</feature>
<dbReference type="Proteomes" id="UP000265715">
    <property type="component" value="Unassembled WGS sequence"/>
</dbReference>
<dbReference type="SUPFAM" id="SSF52540">
    <property type="entry name" value="P-loop containing nucleoside triphosphate hydrolases"/>
    <property type="match status" value="1"/>
</dbReference>
<dbReference type="GO" id="GO:0003677">
    <property type="term" value="F:DNA binding"/>
    <property type="evidence" value="ECO:0007669"/>
    <property type="project" value="InterPro"/>
</dbReference>
<evidence type="ECO:0000313" key="3">
    <source>
        <dbReference type="EMBL" id="RIH90964.1"/>
    </source>
</evidence>
<dbReference type="GO" id="GO:0006355">
    <property type="term" value="P:regulation of DNA-templated transcription"/>
    <property type="evidence" value="ECO:0007669"/>
    <property type="project" value="InterPro"/>
</dbReference>
<dbReference type="SMART" id="SM01043">
    <property type="entry name" value="BTAD"/>
    <property type="match status" value="1"/>
</dbReference>
<dbReference type="InterPro" id="IPR041664">
    <property type="entry name" value="AAA_16"/>
</dbReference>
<sequence length="1176" mass="128772">MPSKRSPSPIPLEIALLGRPEFRAGGVRLGLLPRKAVALLAYLAVEGRAQSREHLAELLWPAGNRASSRAALRNLLAQLNKALGAAGLEPLRSDTDWIALAPEQPLWLDLSELEAVLRLPEDHPALLERHEAVIPLWRGEFLEGLGFADAPDFEDWVALRREALRQQMTQVLERLAAAQAEAGQLHKALESTARRIQLEPLDEVAHRQLITLYLRAGNRGKALEAYQSLCELLRREVGVEPALETELLVRPLLRPSHHEPRPGLLGDARARTRMLVGREGELEALETAWRAGSLIFITGEPGVGKSRLASEFAAGMGTFACVEAFPTDADIPYATLARLLRRLLERHPGSLLPLWVRRELSRILPELEAEPLALERIEGEEGKLRFLEACAELMRRAGPGLGTLILDDLHNADLASFEAAIYGLNRVLEGGLRAVFIYRRGELKPAVEAQVRALLEREAAVRLDLHPLPPDGVRRLLLALGRPDLEPLAEAFSRFTGGNPLFVLETVRAIDEAGGLTAHGEARLPRSPTVTTIIERRLERLPHTARELARLAAVAGEVFSHELAAAALRLDPLELSAGLEALAEARVLQGLRFSHDLWRETVKHGIPPGVVQFLHLRVLEFLEAGPGPVSPALKARHAEGAGKGLEAGRYWLQAGEQAVKAYAYADGVAHLERARALWQASGQASARDWAELELLLGRLAHYQGDAIGAQAAFERALEWARAGRAPELECRALNQLGHLLSWAGPNLRPAQAEEHHLEAQRIAQRHGLLAELAQTEYYLAVLNQMGRTGQDPAHHRQRLQKAIEHARRAVELSSAAGLSDIQPWAWLTLASAHFYLGHWASAEAALGEAQQRFARTENARGEAEGWVLKARLHVQSGEPHKSLEAARKAHALAARAGSYEQELGAALALGFALLTAGHYAEGLEVAQSAYRLSARARPPRRMGSLILLGLAHQNLGDWGTAEALLEEARAVGIHWDQLGEFPFTRLCDLRLWQGRWEEAAELARAALGRREYGRFSVFAGLRWNEAKALLLGGAREEAERDVEGLEAHFAGHPRYALLALASRGVLLGCQGQFDAGLERLRQAAHTAAAMGLPLEHWLLEAEQAHWLSHLGRLAEAQDCLERASGVLAGLAQGLPPSRRPAFWAAADQVLEGRWQPLAPLARAAPVLPLTESSAGS</sequence>
<dbReference type="AlphaFoldDB" id="A0A399F2N4"/>
<dbReference type="OrthoDB" id="33871at2"/>
<dbReference type="InterPro" id="IPR011990">
    <property type="entry name" value="TPR-like_helical_dom_sf"/>
</dbReference>
<keyword evidence="4" id="KW-1185">Reference proteome</keyword>
<evidence type="ECO:0000313" key="4">
    <source>
        <dbReference type="Proteomes" id="UP000265715"/>
    </source>
</evidence>
<proteinExistence type="predicted"/>
<evidence type="ECO:0000259" key="2">
    <source>
        <dbReference type="SMART" id="SM01043"/>
    </source>
</evidence>
<gene>
    <name evidence="3" type="ORF">Mterra_00042</name>
</gene>
<dbReference type="Gene3D" id="1.25.40.10">
    <property type="entry name" value="Tetratricopeptide repeat domain"/>
    <property type="match status" value="2"/>
</dbReference>
<dbReference type="RefSeq" id="WP_119313327.1">
    <property type="nucleotide sequence ID" value="NZ_QXDL01000001.1"/>
</dbReference>
<dbReference type="SMART" id="SM00382">
    <property type="entry name" value="AAA"/>
    <property type="match status" value="1"/>
</dbReference>
<dbReference type="SMART" id="SM00028">
    <property type="entry name" value="TPR"/>
    <property type="match status" value="7"/>
</dbReference>
<protein>
    <submittedName>
        <fullName evidence="3">Bacterial transcriptional activator domain protein</fullName>
    </submittedName>
</protein>
<dbReference type="Pfam" id="PF13191">
    <property type="entry name" value="AAA_16"/>
    <property type="match status" value="1"/>
</dbReference>
<dbReference type="InterPro" id="IPR027417">
    <property type="entry name" value="P-loop_NTPase"/>
</dbReference>
<dbReference type="PANTHER" id="PTHR35807">
    <property type="entry name" value="TRANSCRIPTIONAL REGULATOR REDD-RELATED"/>
    <property type="match status" value="1"/>
</dbReference>
<dbReference type="SUPFAM" id="SSF48452">
    <property type="entry name" value="TPR-like"/>
    <property type="match status" value="4"/>
</dbReference>
<comment type="caution">
    <text evidence="3">The sequence shown here is derived from an EMBL/GenBank/DDBJ whole genome shotgun (WGS) entry which is preliminary data.</text>
</comment>
<dbReference type="InterPro" id="IPR019734">
    <property type="entry name" value="TPR_rpt"/>
</dbReference>
<dbReference type="Gene3D" id="3.40.50.300">
    <property type="entry name" value="P-loop containing nucleotide triphosphate hydrolases"/>
    <property type="match status" value="1"/>
</dbReference>
<dbReference type="InterPro" id="IPR003593">
    <property type="entry name" value="AAA+_ATPase"/>
</dbReference>
<dbReference type="SUPFAM" id="SSF46894">
    <property type="entry name" value="C-terminal effector domain of the bipartite response regulators"/>
    <property type="match status" value="1"/>
</dbReference>
<accession>A0A399F2N4</accession>
<dbReference type="InterPro" id="IPR016032">
    <property type="entry name" value="Sig_transdc_resp-reg_C-effctor"/>
</dbReference>
<dbReference type="InterPro" id="IPR051677">
    <property type="entry name" value="AfsR-DnrI-RedD_regulator"/>
</dbReference>
<dbReference type="EMBL" id="QXDL01000001">
    <property type="protein sequence ID" value="RIH90964.1"/>
    <property type="molecule type" value="Genomic_DNA"/>
</dbReference>
<feature type="domain" description="Bacterial transcriptional activator" evidence="2">
    <location>
        <begin position="108"/>
        <end position="253"/>
    </location>
</feature>